<keyword evidence="3" id="KW-1185">Reference proteome</keyword>
<feature type="transmembrane region" description="Helical" evidence="1">
    <location>
        <begin position="84"/>
        <end position="101"/>
    </location>
</feature>
<organism evidence="2 3">
    <name type="scientific">Chitinibacter fontanus</name>
    <dbReference type="NCBI Taxonomy" id="1737446"/>
    <lineage>
        <taxon>Bacteria</taxon>
        <taxon>Pseudomonadati</taxon>
        <taxon>Pseudomonadota</taxon>
        <taxon>Betaproteobacteria</taxon>
        <taxon>Neisseriales</taxon>
        <taxon>Chitinibacteraceae</taxon>
        <taxon>Chitinibacter</taxon>
    </lineage>
</organism>
<keyword evidence="1" id="KW-0472">Membrane</keyword>
<protein>
    <submittedName>
        <fullName evidence="2">Uncharacterized protein</fullName>
    </submittedName>
</protein>
<proteinExistence type="predicted"/>
<dbReference type="EMBL" id="CP058952">
    <property type="protein sequence ID" value="QLI82727.1"/>
    <property type="molecule type" value="Genomic_DNA"/>
</dbReference>
<keyword evidence="1" id="KW-0812">Transmembrane</keyword>
<sequence length="119" mass="12924">MSDRKQGGIWLPIALIVIGAGWLLHRLDIVPSVNWIVILALVFAGSAVLWLEGLNKSTVVIGPMLIAGGVSTFLQQYFAFSRAVQIPLLLILCGLLMLLARSPQIPAAPPKPWEKLSKD</sequence>
<evidence type="ECO:0000256" key="1">
    <source>
        <dbReference type="SAM" id="Phobius"/>
    </source>
</evidence>
<feature type="transmembrane region" description="Helical" evidence="1">
    <location>
        <begin position="7"/>
        <end position="27"/>
    </location>
</feature>
<reference evidence="2 3" key="1">
    <citation type="journal article" date="2016" name="Int. J. Syst. Evol. Microbiol.">
        <title>Chitinibacter fontanus sp. nov., isolated from a spring.</title>
        <authorList>
            <person name="Sheu S.Y."/>
            <person name="Li Y.S."/>
            <person name="Young C.C."/>
            <person name="Chen W.M."/>
        </authorList>
    </citation>
    <scope>NUCLEOTIDE SEQUENCE [LARGE SCALE GENOMIC DNA]</scope>
    <source>
        <strain evidence="2 3">STM-7</strain>
    </source>
</reference>
<name>A0A7D5ZJ69_9NEIS</name>
<dbReference type="KEGG" id="cfon:HZU75_15040"/>
<evidence type="ECO:0000313" key="2">
    <source>
        <dbReference type="EMBL" id="QLI82727.1"/>
    </source>
</evidence>
<keyword evidence="1" id="KW-1133">Transmembrane helix</keyword>
<evidence type="ECO:0000313" key="3">
    <source>
        <dbReference type="Proteomes" id="UP000510822"/>
    </source>
</evidence>
<gene>
    <name evidence="2" type="ORF">HZU75_15040</name>
</gene>
<dbReference type="RefSeq" id="WP_180306803.1">
    <property type="nucleotide sequence ID" value="NZ_CP058952.1"/>
</dbReference>
<dbReference type="AlphaFoldDB" id="A0A7D5ZJ69"/>
<dbReference type="Proteomes" id="UP000510822">
    <property type="component" value="Chromosome"/>
</dbReference>
<feature type="transmembrane region" description="Helical" evidence="1">
    <location>
        <begin position="58"/>
        <end position="78"/>
    </location>
</feature>
<feature type="transmembrane region" description="Helical" evidence="1">
    <location>
        <begin position="33"/>
        <end position="51"/>
    </location>
</feature>
<accession>A0A7D5ZJ69</accession>